<organism evidence="2 3">
    <name type="scientific">Candidatus Vogelbacteria bacterium CG10_big_fil_rev_8_21_14_0_10_51_16</name>
    <dbReference type="NCBI Taxonomy" id="1975045"/>
    <lineage>
        <taxon>Bacteria</taxon>
        <taxon>Candidatus Vogeliibacteriota</taxon>
    </lineage>
</organism>
<sequence>TPPTLEPTSEPPIGPAFPTPLPVPPPVPTGAVKFVNTWETSVDEFSAEFGGRLETDDPTVEQMTGSFSLTAMAPFPGGLSGVGGQLGFGRSSGFSFYQRVTGLDSDTEYFLELVVKTDAGEFRHMAVIRTLPKLETRLT</sequence>
<accession>A0A2H0REZ2</accession>
<protein>
    <submittedName>
        <fullName evidence="2">Uncharacterized protein</fullName>
    </submittedName>
</protein>
<feature type="non-terminal residue" evidence="2">
    <location>
        <position position="139"/>
    </location>
</feature>
<comment type="caution">
    <text evidence="2">The sequence shown here is derived from an EMBL/GenBank/DDBJ whole genome shotgun (WGS) entry which is preliminary data.</text>
</comment>
<feature type="region of interest" description="Disordered" evidence="1">
    <location>
        <begin position="1"/>
        <end position="21"/>
    </location>
</feature>
<gene>
    <name evidence="2" type="ORF">COV10_01650</name>
</gene>
<evidence type="ECO:0000256" key="1">
    <source>
        <dbReference type="SAM" id="MobiDB-lite"/>
    </source>
</evidence>
<dbReference type="Proteomes" id="UP000228767">
    <property type="component" value="Unassembled WGS sequence"/>
</dbReference>
<feature type="non-terminal residue" evidence="2">
    <location>
        <position position="1"/>
    </location>
</feature>
<evidence type="ECO:0000313" key="3">
    <source>
        <dbReference type="Proteomes" id="UP000228767"/>
    </source>
</evidence>
<reference evidence="2 3" key="1">
    <citation type="submission" date="2017-09" db="EMBL/GenBank/DDBJ databases">
        <title>Depth-based differentiation of microbial function through sediment-hosted aquifers and enrichment of novel symbionts in the deep terrestrial subsurface.</title>
        <authorList>
            <person name="Probst A.J."/>
            <person name="Ladd B."/>
            <person name="Jarett J.K."/>
            <person name="Geller-Mcgrath D.E."/>
            <person name="Sieber C.M."/>
            <person name="Emerson J.B."/>
            <person name="Anantharaman K."/>
            <person name="Thomas B.C."/>
            <person name="Malmstrom R."/>
            <person name="Stieglmeier M."/>
            <person name="Klingl A."/>
            <person name="Woyke T."/>
            <person name="Ryan C.M."/>
            <person name="Banfield J.F."/>
        </authorList>
    </citation>
    <scope>NUCLEOTIDE SEQUENCE [LARGE SCALE GENOMIC DNA]</scope>
    <source>
        <strain evidence="2">CG10_big_fil_rev_8_21_14_0_10_51_16</strain>
    </source>
</reference>
<name>A0A2H0REZ2_9BACT</name>
<dbReference type="EMBL" id="PCYI01000010">
    <property type="protein sequence ID" value="PIR45010.1"/>
    <property type="molecule type" value="Genomic_DNA"/>
</dbReference>
<proteinExistence type="predicted"/>
<evidence type="ECO:0000313" key="2">
    <source>
        <dbReference type="EMBL" id="PIR45010.1"/>
    </source>
</evidence>
<dbReference type="AlphaFoldDB" id="A0A2H0REZ2"/>